<dbReference type="InterPro" id="IPR051908">
    <property type="entry name" value="Ribosomal_N-acetyltransferase"/>
</dbReference>
<sequence length="190" mass="22486">MKPILIDFPDRIETERLYIRPCLPGDGKILFDAINYSREELKKWLPFANRDQQLDDIEEGIRTSYAEFIKRNDFRLHIYRKRDNVFIGSTGLHRINWEAKRFEIGYWQDSRQSNNGYITEAVKGLTSFAFNHLEAERIEIRCDSLNIRSRKVAERLSFTLEGILRNNETSVDGTTLRSTCIFSMLKNEWQ</sequence>
<proteinExistence type="predicted"/>
<organism evidence="2 3">
    <name type="scientific">Heyndrickxia vini</name>
    <dbReference type="NCBI Taxonomy" id="1476025"/>
    <lineage>
        <taxon>Bacteria</taxon>
        <taxon>Bacillati</taxon>
        <taxon>Bacillota</taxon>
        <taxon>Bacilli</taxon>
        <taxon>Bacillales</taxon>
        <taxon>Bacillaceae</taxon>
        <taxon>Heyndrickxia</taxon>
    </lineage>
</organism>
<dbReference type="RefSeq" id="WP_202780242.1">
    <property type="nucleotide sequence ID" value="NZ_CP065425.1"/>
</dbReference>
<dbReference type="Gene3D" id="3.40.630.30">
    <property type="match status" value="1"/>
</dbReference>
<gene>
    <name evidence="2" type="ORF">I5776_08785</name>
</gene>
<evidence type="ECO:0000313" key="3">
    <source>
        <dbReference type="Proteomes" id="UP000595691"/>
    </source>
</evidence>
<evidence type="ECO:0000313" key="2">
    <source>
        <dbReference type="EMBL" id="QQZ10962.1"/>
    </source>
</evidence>
<dbReference type="PANTHER" id="PTHR43441">
    <property type="entry name" value="RIBOSOMAL-PROTEIN-SERINE ACETYLTRANSFERASE"/>
    <property type="match status" value="1"/>
</dbReference>
<dbReference type="PROSITE" id="PS51186">
    <property type="entry name" value="GNAT"/>
    <property type="match status" value="1"/>
</dbReference>
<dbReference type="SUPFAM" id="SSF55729">
    <property type="entry name" value="Acyl-CoA N-acyltransferases (Nat)"/>
    <property type="match status" value="1"/>
</dbReference>
<name>A0ABX7E7Z8_9BACI</name>
<evidence type="ECO:0000259" key="1">
    <source>
        <dbReference type="PROSITE" id="PS51186"/>
    </source>
</evidence>
<dbReference type="PANTHER" id="PTHR43441:SF3">
    <property type="entry name" value="ACETYLTRANSFERASE"/>
    <property type="match status" value="1"/>
</dbReference>
<protein>
    <submittedName>
        <fullName evidence="2">GNAT family N-acetyltransferase</fullName>
    </submittedName>
</protein>
<accession>A0ABX7E7Z8</accession>
<dbReference type="InterPro" id="IPR016181">
    <property type="entry name" value="Acyl_CoA_acyltransferase"/>
</dbReference>
<dbReference type="InterPro" id="IPR000182">
    <property type="entry name" value="GNAT_dom"/>
</dbReference>
<dbReference type="Pfam" id="PF13302">
    <property type="entry name" value="Acetyltransf_3"/>
    <property type="match status" value="1"/>
</dbReference>
<dbReference type="EMBL" id="CP065425">
    <property type="protein sequence ID" value="QQZ10962.1"/>
    <property type="molecule type" value="Genomic_DNA"/>
</dbReference>
<dbReference type="Proteomes" id="UP000595691">
    <property type="component" value="Chromosome"/>
</dbReference>
<reference evidence="2 3" key="1">
    <citation type="submission" date="2020-11" db="EMBL/GenBank/DDBJ databases">
        <title>Taxonomic evaluation of the Bacillus sporothermodurans group of bacteria based on whole genome sequences.</title>
        <authorList>
            <person name="Fiedler G."/>
            <person name="Herbstmann A.-D."/>
            <person name="Doll E."/>
            <person name="Wenning M."/>
            <person name="Brinks E."/>
            <person name="Kabisch J."/>
            <person name="Breitenwieser F."/>
            <person name="Lappann M."/>
            <person name="Boehnlein C."/>
            <person name="Franz C."/>
        </authorList>
    </citation>
    <scope>NUCLEOTIDE SEQUENCE [LARGE SCALE GENOMIC DNA]</scope>
    <source>
        <strain evidence="2 3">JCM 19841</strain>
    </source>
</reference>
<keyword evidence="3" id="KW-1185">Reference proteome</keyword>
<feature type="domain" description="N-acetyltransferase" evidence="1">
    <location>
        <begin position="34"/>
        <end position="181"/>
    </location>
</feature>